<gene>
    <name evidence="1" type="ORF">SCUD_LOCUS21402</name>
</gene>
<evidence type="ECO:0000313" key="2">
    <source>
        <dbReference type="Proteomes" id="UP000279833"/>
    </source>
</evidence>
<reference evidence="1 2" key="2">
    <citation type="submission" date="2018-11" db="EMBL/GenBank/DDBJ databases">
        <authorList>
            <consortium name="Pathogen Informatics"/>
        </authorList>
    </citation>
    <scope>NUCLEOTIDE SEQUENCE [LARGE SCALE GENOMIC DNA]</scope>
    <source>
        <strain evidence="1">Dakar</strain>
        <strain evidence="2">Dakar, Senegal</strain>
    </source>
</reference>
<evidence type="ECO:0000313" key="3">
    <source>
        <dbReference type="WBParaSite" id="SCUD_0002140501-mRNA-1"/>
    </source>
</evidence>
<proteinExistence type="predicted"/>
<reference evidence="3" key="1">
    <citation type="submission" date="2016-06" db="UniProtKB">
        <authorList>
            <consortium name="WormBaseParasite"/>
        </authorList>
    </citation>
    <scope>IDENTIFICATION</scope>
</reference>
<sequence length="44" mass="5532">MSNLRQYCRLGVFLLLRRSQMAAYRFLRNQKKLYAWIRLWELPQ</sequence>
<dbReference type="WBParaSite" id="SCUD_0002140501-mRNA-1">
    <property type="protein sequence ID" value="SCUD_0002140501-mRNA-1"/>
    <property type="gene ID" value="SCUD_0002140501"/>
</dbReference>
<protein>
    <submittedName>
        <fullName evidence="3">Myosin motor domain-containing protein</fullName>
    </submittedName>
</protein>
<evidence type="ECO:0000313" key="1">
    <source>
        <dbReference type="EMBL" id="VDP75349.1"/>
    </source>
</evidence>
<name>A0A183L251_9TREM</name>
<accession>A0A183L251</accession>
<dbReference type="Proteomes" id="UP000279833">
    <property type="component" value="Unassembled WGS sequence"/>
</dbReference>
<keyword evidence="2" id="KW-1185">Reference proteome</keyword>
<organism evidence="3">
    <name type="scientific">Schistosoma curassoni</name>
    <dbReference type="NCBI Taxonomy" id="6186"/>
    <lineage>
        <taxon>Eukaryota</taxon>
        <taxon>Metazoa</taxon>
        <taxon>Spiralia</taxon>
        <taxon>Lophotrochozoa</taxon>
        <taxon>Platyhelminthes</taxon>
        <taxon>Trematoda</taxon>
        <taxon>Digenea</taxon>
        <taxon>Strigeidida</taxon>
        <taxon>Schistosomatoidea</taxon>
        <taxon>Schistosomatidae</taxon>
        <taxon>Schistosoma</taxon>
    </lineage>
</organism>
<dbReference type="EMBL" id="UZAK01046469">
    <property type="protein sequence ID" value="VDP75349.1"/>
    <property type="molecule type" value="Genomic_DNA"/>
</dbReference>
<dbReference type="AlphaFoldDB" id="A0A183L251"/>